<dbReference type="FunFam" id="3.30.420.40:FF:000097">
    <property type="entry name" value="tRNA threonylcarbamoyladenosine biosynthesis protein TsaB"/>
    <property type="match status" value="1"/>
</dbReference>
<dbReference type="PANTHER" id="PTHR11735">
    <property type="entry name" value="TRNA N6-ADENOSINE THREONYLCARBAMOYLTRANSFERASE"/>
    <property type="match status" value="1"/>
</dbReference>
<keyword evidence="5" id="KW-0819">tRNA processing</keyword>
<protein>
    <recommendedName>
        <fullName evidence="3">tRNA threonylcarbamoyladenosine biosynthesis protein TsaB</fullName>
    </recommendedName>
    <alternativeName>
        <fullName evidence="6">t(6)A37 threonylcarbamoyladenosine biosynthesis protein TsaB</fullName>
    </alternativeName>
</protein>
<evidence type="ECO:0000256" key="5">
    <source>
        <dbReference type="ARBA" id="ARBA00022694"/>
    </source>
</evidence>
<comment type="similarity">
    <text evidence="2">Belongs to the KAE1 / TsaD family. TsaB subfamily.</text>
</comment>
<evidence type="ECO:0000256" key="2">
    <source>
        <dbReference type="ARBA" id="ARBA00010493"/>
    </source>
</evidence>
<evidence type="ECO:0000256" key="4">
    <source>
        <dbReference type="ARBA" id="ARBA00022490"/>
    </source>
</evidence>
<evidence type="ECO:0000259" key="7">
    <source>
        <dbReference type="Pfam" id="PF00814"/>
    </source>
</evidence>
<dbReference type="Proteomes" id="UP001139971">
    <property type="component" value="Unassembled WGS sequence"/>
</dbReference>
<dbReference type="PANTHER" id="PTHR11735:SF11">
    <property type="entry name" value="TRNA THREONYLCARBAMOYLADENOSINE BIOSYNTHESIS PROTEIN TSAB"/>
    <property type="match status" value="1"/>
</dbReference>
<dbReference type="Pfam" id="PF00814">
    <property type="entry name" value="TsaD"/>
    <property type="match status" value="1"/>
</dbReference>
<dbReference type="GO" id="GO:0016746">
    <property type="term" value="F:acyltransferase activity"/>
    <property type="evidence" value="ECO:0007669"/>
    <property type="project" value="UniProtKB-KW"/>
</dbReference>
<sequence length="234" mass="24096">MNLLAIETSTEACSVALMHRGRVIARSEIAPRRHAELVLPMADALLAEAGLTRRALDGIAVGRGPGAFTGVRLAVSLAQGMALGLDLPVVPVSSLAALAWDAPDNGAPVLALIDARMGEVYAGTFVRDAVRGLVPLAAESVGAADALALPDADAWNVIGSGWDAYRDAARARLGAPPRWSDGALYPQAAAVVQLAAAEFAAGHAVAPELALPVYLRDKVALTLTEQRAARASAQ</sequence>
<dbReference type="AlphaFoldDB" id="A0A9X3YJ31"/>
<dbReference type="NCBIfam" id="TIGR03725">
    <property type="entry name" value="T6A_YeaZ"/>
    <property type="match status" value="1"/>
</dbReference>
<evidence type="ECO:0000256" key="1">
    <source>
        <dbReference type="ARBA" id="ARBA00004496"/>
    </source>
</evidence>
<comment type="caution">
    <text evidence="8">The sequence shown here is derived from an EMBL/GenBank/DDBJ whole genome shotgun (WGS) entry which is preliminary data.</text>
</comment>
<proteinExistence type="inferred from homology"/>
<dbReference type="InterPro" id="IPR043129">
    <property type="entry name" value="ATPase_NBD"/>
</dbReference>
<dbReference type="InterPro" id="IPR022496">
    <property type="entry name" value="T6A_TsaB"/>
</dbReference>
<dbReference type="GO" id="GO:0005829">
    <property type="term" value="C:cytosol"/>
    <property type="evidence" value="ECO:0007669"/>
    <property type="project" value="TreeGrafter"/>
</dbReference>
<evidence type="ECO:0000313" key="9">
    <source>
        <dbReference type="Proteomes" id="UP001139971"/>
    </source>
</evidence>
<dbReference type="InterPro" id="IPR000905">
    <property type="entry name" value="Gcp-like_dom"/>
</dbReference>
<dbReference type="GO" id="GO:0002949">
    <property type="term" value="P:tRNA threonylcarbamoyladenosine modification"/>
    <property type="evidence" value="ECO:0007669"/>
    <property type="project" value="InterPro"/>
</dbReference>
<organism evidence="8 9">
    <name type="scientific">Tahibacter soli</name>
    <dbReference type="NCBI Taxonomy" id="2983605"/>
    <lineage>
        <taxon>Bacteria</taxon>
        <taxon>Pseudomonadati</taxon>
        <taxon>Pseudomonadota</taxon>
        <taxon>Gammaproteobacteria</taxon>
        <taxon>Lysobacterales</taxon>
        <taxon>Rhodanobacteraceae</taxon>
        <taxon>Tahibacter</taxon>
    </lineage>
</organism>
<accession>A0A9X3YJ31</accession>
<evidence type="ECO:0000313" key="8">
    <source>
        <dbReference type="EMBL" id="MDC8012035.1"/>
    </source>
</evidence>
<keyword evidence="8" id="KW-0808">Transferase</keyword>
<comment type="subcellular location">
    <subcellularLocation>
        <location evidence="1">Cytoplasm</location>
    </subcellularLocation>
</comment>
<evidence type="ECO:0000256" key="6">
    <source>
        <dbReference type="ARBA" id="ARBA00032446"/>
    </source>
</evidence>
<keyword evidence="8" id="KW-0012">Acyltransferase</keyword>
<dbReference type="EMBL" id="JAOVZO020000003">
    <property type="protein sequence ID" value="MDC8012035.1"/>
    <property type="molecule type" value="Genomic_DNA"/>
</dbReference>
<feature type="domain" description="Gcp-like" evidence="7">
    <location>
        <begin position="28"/>
        <end position="125"/>
    </location>
</feature>
<dbReference type="CDD" id="cd24032">
    <property type="entry name" value="ASKHA_NBD_TsaB"/>
    <property type="match status" value="1"/>
</dbReference>
<name>A0A9X3YJ31_9GAMM</name>
<gene>
    <name evidence="8" type="primary">tsaB</name>
    <name evidence="8" type="ORF">OD750_005695</name>
</gene>
<keyword evidence="4" id="KW-0963">Cytoplasm</keyword>
<keyword evidence="9" id="KW-1185">Reference proteome</keyword>
<dbReference type="Gene3D" id="3.30.420.40">
    <property type="match status" value="2"/>
</dbReference>
<reference evidence="8" key="1">
    <citation type="submission" date="2023-02" db="EMBL/GenBank/DDBJ databases">
        <title>Tahibacter soli sp. nov. isolated from soil.</title>
        <authorList>
            <person name="Baek J.H."/>
            <person name="Lee J.K."/>
            <person name="Choi D.G."/>
            <person name="Jeon C.O."/>
        </authorList>
    </citation>
    <scope>NUCLEOTIDE SEQUENCE</scope>
    <source>
        <strain evidence="8">BL</strain>
    </source>
</reference>
<evidence type="ECO:0000256" key="3">
    <source>
        <dbReference type="ARBA" id="ARBA00019012"/>
    </source>
</evidence>
<dbReference type="SUPFAM" id="SSF53067">
    <property type="entry name" value="Actin-like ATPase domain"/>
    <property type="match status" value="2"/>
</dbReference>
<dbReference type="RefSeq" id="WP_263543297.1">
    <property type="nucleotide sequence ID" value="NZ_JAOVZO020000003.1"/>
</dbReference>